<keyword evidence="2" id="KW-1185">Reference proteome</keyword>
<dbReference type="Proteomes" id="UP000281498">
    <property type="component" value="Unassembled WGS sequence"/>
</dbReference>
<accession>A0A3A9K1R2</accession>
<dbReference type="RefSeq" id="WP_110937470.1">
    <property type="nucleotide sequence ID" value="NZ_KZ614146.1"/>
</dbReference>
<comment type="caution">
    <text evidence="1">The sequence shown here is derived from an EMBL/GenBank/DDBJ whole genome shotgun (WGS) entry which is preliminary data.</text>
</comment>
<dbReference type="AlphaFoldDB" id="A0A3A9K1R2"/>
<reference evidence="1 2" key="1">
    <citation type="submission" date="2017-10" db="EMBL/GenBank/DDBJ databases">
        <title>Bacillus sp. nov., a halophilic bacterium isolated from a Keqin Lake.</title>
        <authorList>
            <person name="Wang H."/>
        </authorList>
    </citation>
    <scope>NUCLEOTIDE SEQUENCE [LARGE SCALE GENOMIC DNA]</scope>
    <source>
        <strain evidence="1 2">KCTC 13187</strain>
    </source>
</reference>
<evidence type="ECO:0000313" key="1">
    <source>
        <dbReference type="EMBL" id="RKL67044.1"/>
    </source>
</evidence>
<name>A0A3A9K1R2_9BACI</name>
<dbReference type="EMBL" id="PDOE01000004">
    <property type="protein sequence ID" value="RKL67044.1"/>
    <property type="molecule type" value="Genomic_DNA"/>
</dbReference>
<organism evidence="1 2">
    <name type="scientific">Salipaludibacillus neizhouensis</name>
    <dbReference type="NCBI Taxonomy" id="885475"/>
    <lineage>
        <taxon>Bacteria</taxon>
        <taxon>Bacillati</taxon>
        <taxon>Bacillota</taxon>
        <taxon>Bacilli</taxon>
        <taxon>Bacillales</taxon>
        <taxon>Bacillaceae</taxon>
    </lineage>
</organism>
<protein>
    <submittedName>
        <fullName evidence="1">Uncharacterized protein</fullName>
    </submittedName>
</protein>
<evidence type="ECO:0000313" key="2">
    <source>
        <dbReference type="Proteomes" id="UP000281498"/>
    </source>
</evidence>
<proteinExistence type="predicted"/>
<dbReference type="OrthoDB" id="1029638at2"/>
<sequence length="829" mass="96430">MDHKLFYKVLSNGSLNRFLHSDIRLTSISTEKETMNTSVSNTEGYYQVDYPVRKKFLKNRFNEAIPYINNGINKVYIPFENTRVDFSSFISVPHRLECYVKTYILSNKKVNMPFRLKTCGGTRIWVNGNLQEVFEPFTRNHGTEKIIQLSFERGKNEILVYFDDLAERDVNYYFELLNLSKDSIKGFIPIPIPLDEFSVAETFLYKLYFDQDIYRKGEIKLVTPDIENKIDKSLKVRLNPEKYVEDDMHDGNITDFKYDDFHIDIRNENSKISIGTVDKLKTAGITTCQIGYPLSNGEYLTRRIKFTLYNQEKFKAYMNEDSLEKRKSNALFYFASLPLEDINVLLANIHLGNPDKDFITNFNSAFKLIETKGDCADFVLVPMLSVYAKEKWKFPKEMQEKVKELAINFRYWIDEPGNDVMWYFSENHALLFHISQYYAGYLFPEEVFTVSKRSGSEQYHIAKSRLVDWFDNFYNYGFTEWNSTTYLPIDLIGFFGLYLAAPDQEIKDLAKRALDYTFKIIAINYHGGTLSSTYGRSYEHNLKAMPLGEISNILSIAWRNGYFNNALRPSTLFAISDYSPPDKLIPYMELNEGNALKAEYKQGKNQAYTYIFKCKAYSLASLIDFKANKKGHQQHVLNISLGSECTLLWINHPGEIEYSGENRPSFWAGNGDIPLIKQYQNLALLHYKLKKDSIPFIHMYLPYWELDNVIKVGKWIFIKKDDSYLAAYFSNGYEITNESAISFREVRSNGLEHQVLLKCSSSHEVGSFERFQSLIKNVNLTDSHQCISLNDYQFGSVNYFKECLYINDQAITYDGNYILNPTLMKGVIT</sequence>
<gene>
    <name evidence="1" type="ORF">CR203_11025</name>
</gene>